<dbReference type="Proteomes" id="UP001141806">
    <property type="component" value="Unassembled WGS sequence"/>
</dbReference>
<keyword evidence="2" id="KW-1185">Reference proteome</keyword>
<proteinExistence type="predicted"/>
<dbReference type="InterPro" id="IPR038578">
    <property type="entry name" value="GT29-like_sf"/>
</dbReference>
<sequence length="250" mass="28753">MEKSLDKWGSTHNAVQFHYPSGMQVCMLTLRICAKVRIFGFGKSAEAMHHYHIKQKAELDLHGWPPSMVTRHYLSFWLHLMSAWPPSVVINDCELPLPQPAELATLVPKHLISGHTCDNDDLPLNWCPSSVIVFVPELSLPLQLSETLCSSPTTDNETLRLFTLESMRNPNLPASDTPAKVDDCNIVAPYQHIPNALAKPFRQTFRRRLSYWNNIIHQNPNCHIFIIFRRFRKPLFIISHSSPDEKSHQW</sequence>
<evidence type="ECO:0000313" key="1">
    <source>
        <dbReference type="EMBL" id="KAJ4972509.1"/>
    </source>
</evidence>
<dbReference type="AlphaFoldDB" id="A0A9Q0QUT0"/>
<gene>
    <name evidence="1" type="ORF">NE237_005683</name>
</gene>
<dbReference type="Gene3D" id="3.90.1480.20">
    <property type="entry name" value="Glycosyl transferase family 29"/>
    <property type="match status" value="1"/>
</dbReference>
<organism evidence="1 2">
    <name type="scientific">Protea cynaroides</name>
    <dbReference type="NCBI Taxonomy" id="273540"/>
    <lineage>
        <taxon>Eukaryota</taxon>
        <taxon>Viridiplantae</taxon>
        <taxon>Streptophyta</taxon>
        <taxon>Embryophyta</taxon>
        <taxon>Tracheophyta</taxon>
        <taxon>Spermatophyta</taxon>
        <taxon>Magnoliopsida</taxon>
        <taxon>Proteales</taxon>
        <taxon>Proteaceae</taxon>
        <taxon>Protea</taxon>
    </lineage>
</organism>
<dbReference type="EMBL" id="JAMYWD010000004">
    <property type="protein sequence ID" value="KAJ4972509.1"/>
    <property type="molecule type" value="Genomic_DNA"/>
</dbReference>
<accession>A0A9Q0QUT0</accession>
<reference evidence="1" key="1">
    <citation type="journal article" date="2023" name="Plant J.">
        <title>The genome of the king protea, Protea cynaroides.</title>
        <authorList>
            <person name="Chang J."/>
            <person name="Duong T.A."/>
            <person name="Schoeman C."/>
            <person name="Ma X."/>
            <person name="Roodt D."/>
            <person name="Barker N."/>
            <person name="Li Z."/>
            <person name="Van de Peer Y."/>
            <person name="Mizrachi E."/>
        </authorList>
    </citation>
    <scope>NUCLEOTIDE SEQUENCE</scope>
    <source>
        <tissue evidence="1">Young leaves</tissue>
    </source>
</reference>
<dbReference type="OrthoDB" id="10264956at2759"/>
<dbReference type="PANTHER" id="PTHR46779">
    <property type="entry name" value="BETA-1,6-GALACTOSYLTRANSFERASE GALT29A"/>
    <property type="match status" value="1"/>
</dbReference>
<dbReference type="PANTHER" id="PTHR46779:SF1">
    <property type="entry name" value="BETA-1,6-GALACTOSYLTRANSFERASE GALT29A"/>
    <property type="match status" value="1"/>
</dbReference>
<comment type="caution">
    <text evidence="1">The sequence shown here is derived from an EMBL/GenBank/DDBJ whole genome shotgun (WGS) entry which is preliminary data.</text>
</comment>
<evidence type="ECO:0000313" key="2">
    <source>
        <dbReference type="Proteomes" id="UP001141806"/>
    </source>
</evidence>
<protein>
    <submittedName>
        <fullName evidence="1">Uncharacterized protein</fullName>
    </submittedName>
</protein>
<name>A0A9Q0QUT0_9MAGN</name>